<evidence type="ECO:0000313" key="2">
    <source>
        <dbReference type="EMBL" id="PVD23822.1"/>
    </source>
</evidence>
<evidence type="ECO:0000256" key="1">
    <source>
        <dbReference type="SAM" id="MobiDB-lite"/>
    </source>
</evidence>
<feature type="region of interest" description="Disordered" evidence="1">
    <location>
        <begin position="328"/>
        <end position="388"/>
    </location>
</feature>
<organism evidence="2 3">
    <name type="scientific">Pomacea canaliculata</name>
    <name type="common">Golden apple snail</name>
    <dbReference type="NCBI Taxonomy" id="400727"/>
    <lineage>
        <taxon>Eukaryota</taxon>
        <taxon>Metazoa</taxon>
        <taxon>Spiralia</taxon>
        <taxon>Lophotrochozoa</taxon>
        <taxon>Mollusca</taxon>
        <taxon>Gastropoda</taxon>
        <taxon>Caenogastropoda</taxon>
        <taxon>Architaenioglossa</taxon>
        <taxon>Ampullarioidea</taxon>
        <taxon>Ampullariidae</taxon>
        <taxon>Pomacea</taxon>
    </lineage>
</organism>
<comment type="caution">
    <text evidence="2">The sequence shown here is derived from an EMBL/GenBank/DDBJ whole genome shotgun (WGS) entry which is preliminary data.</text>
</comment>
<feature type="region of interest" description="Disordered" evidence="1">
    <location>
        <begin position="1"/>
        <end position="65"/>
    </location>
</feature>
<dbReference type="EMBL" id="PZQS01000010">
    <property type="protein sequence ID" value="PVD23822.1"/>
    <property type="molecule type" value="Genomic_DNA"/>
</dbReference>
<dbReference type="InterPro" id="IPR013761">
    <property type="entry name" value="SAM/pointed_sf"/>
</dbReference>
<reference evidence="2 3" key="1">
    <citation type="submission" date="2018-04" db="EMBL/GenBank/DDBJ databases">
        <title>The genome of golden apple snail Pomacea canaliculata provides insight into stress tolerance and invasive adaptation.</title>
        <authorList>
            <person name="Liu C."/>
            <person name="Liu B."/>
            <person name="Ren Y."/>
            <person name="Zhang Y."/>
            <person name="Wang H."/>
            <person name="Li S."/>
            <person name="Jiang F."/>
            <person name="Yin L."/>
            <person name="Zhang G."/>
            <person name="Qian W."/>
            <person name="Fan W."/>
        </authorList>
    </citation>
    <scope>NUCLEOTIDE SEQUENCE [LARGE SCALE GENOMIC DNA]</scope>
    <source>
        <strain evidence="2">SZHN2017</strain>
        <tissue evidence="2">Muscle</tissue>
    </source>
</reference>
<feature type="region of interest" description="Disordered" evidence="1">
    <location>
        <begin position="232"/>
        <end position="256"/>
    </location>
</feature>
<dbReference type="Proteomes" id="UP000245119">
    <property type="component" value="Linkage Group LG10"/>
</dbReference>
<feature type="compositionally biased region" description="Basic and acidic residues" evidence="1">
    <location>
        <begin position="31"/>
        <end position="65"/>
    </location>
</feature>
<feature type="compositionally biased region" description="Polar residues" evidence="1">
    <location>
        <begin position="372"/>
        <end position="388"/>
    </location>
</feature>
<dbReference type="Gene3D" id="1.10.150.50">
    <property type="entry name" value="Transcription Factor, Ets-1"/>
    <property type="match status" value="1"/>
</dbReference>
<sequence length="470" mass="51940">MYPERTCSELDKNQEGRQSPMFMGSTGTQNTREDQTKGLDFRLLETDKNKRKAVSDGSRRKQSRDVILHTARGGSPGWSAHADSLEEGFYGPDEATCMSLNDTSIKDETDDSEEVETYRALLILSLDNEDIASLRITRFPDPGGLAFSRYVTGIFSDCDWFGREKELMISMAPLKKDKASPGPASSGMPFGPNMFNPPVSPQSREPSQVTSGKTLKRTCGKLVTVAATVTRRRKVPAESSVSDTATSPSSPSRPTVFPQLQTILRTAKNKTTSSSKSLFSRLSSIVSQDARPKCDDHSSTDADSDYAELDEALMDAHTHFYQRLSFNDDNLKLPPPTSENNRYTGRADVRSVFEAPSHYSQLRGNPRDITLPGQSSSDSPRPNTLPSNKIEYGTSSQASSLMNMSVSELCACLEKCRMSDLAHVCRTMAVDGSLLCSLSDEVLLAEPFLLTRFLLEKWHCVKNGWRPKLV</sequence>
<evidence type="ECO:0000313" key="3">
    <source>
        <dbReference type="Proteomes" id="UP000245119"/>
    </source>
</evidence>
<feature type="region of interest" description="Disordered" evidence="1">
    <location>
        <begin position="176"/>
        <end position="214"/>
    </location>
</feature>
<proteinExistence type="predicted"/>
<keyword evidence="3" id="KW-1185">Reference proteome</keyword>
<dbReference type="AlphaFoldDB" id="A0A2T7NRP5"/>
<accession>A0A2T7NRP5</accession>
<feature type="compositionally biased region" description="Polar residues" evidence="1">
    <location>
        <begin position="201"/>
        <end position="213"/>
    </location>
</feature>
<feature type="compositionally biased region" description="Basic and acidic residues" evidence="1">
    <location>
        <begin position="1"/>
        <end position="15"/>
    </location>
</feature>
<protein>
    <submittedName>
        <fullName evidence="2">Uncharacterized protein</fullName>
    </submittedName>
</protein>
<gene>
    <name evidence="2" type="ORF">C0Q70_17096</name>
</gene>
<name>A0A2T7NRP5_POMCA</name>
<feature type="compositionally biased region" description="Low complexity" evidence="1">
    <location>
        <begin position="239"/>
        <end position="255"/>
    </location>
</feature>